<dbReference type="EMBL" id="VLKR01000015">
    <property type="protein sequence ID" value="TWI18914.1"/>
    <property type="molecule type" value="Genomic_DNA"/>
</dbReference>
<dbReference type="AlphaFoldDB" id="A0A562MG86"/>
<reference evidence="2 3" key="1">
    <citation type="journal article" date="2015" name="Stand. Genomic Sci.">
        <title>Genomic Encyclopedia of Bacterial and Archaeal Type Strains, Phase III: the genomes of soil and plant-associated and newly described type strains.</title>
        <authorList>
            <person name="Whitman W.B."/>
            <person name="Woyke T."/>
            <person name="Klenk H.P."/>
            <person name="Zhou Y."/>
            <person name="Lilburn T.G."/>
            <person name="Beck B.J."/>
            <person name="De Vos P."/>
            <person name="Vandamme P."/>
            <person name="Eisen J.A."/>
            <person name="Garrity G."/>
            <person name="Hugenholtz P."/>
            <person name="Kyrpides N.C."/>
        </authorList>
    </citation>
    <scope>NUCLEOTIDE SEQUENCE [LARGE SCALE GENOMIC DNA]</scope>
    <source>
        <strain evidence="2 3">CGMCC 1.6855</strain>
    </source>
</reference>
<accession>A0A562MG86</accession>
<dbReference type="PROSITE" id="PS51257">
    <property type="entry name" value="PROKAR_LIPOPROTEIN"/>
    <property type="match status" value="1"/>
</dbReference>
<feature type="signal peptide" evidence="1">
    <location>
        <begin position="1"/>
        <end position="24"/>
    </location>
</feature>
<sequence>MKRIFIPLLAAAVVSCLFSCNNNTEVKTSAEQPKEQVAVPTDTIINTIVLEEIAIGDATVKDALKMSRDGHFSILGKEVGVLSTNGQLKDNKGKVLAKMSGDQFKDANGKVLTIIKEDGTIVNGSGKDLSWGENGLLKNSEVEMYLTPANTKAKRAASILLFTYFSFSGGQAELTNKFK</sequence>
<protein>
    <submittedName>
        <fullName evidence="2">Uncharacterized protein</fullName>
    </submittedName>
</protein>
<dbReference type="OrthoDB" id="714075at2"/>
<evidence type="ECO:0000313" key="2">
    <source>
        <dbReference type="EMBL" id="TWI18914.1"/>
    </source>
</evidence>
<feature type="chain" id="PRO_5021941504" evidence="1">
    <location>
        <begin position="25"/>
        <end position="179"/>
    </location>
</feature>
<proteinExistence type="predicted"/>
<gene>
    <name evidence="2" type="ORF">IQ31_03042</name>
</gene>
<organism evidence="2 3">
    <name type="scientific">Sphingobacterium siyangense</name>
    <dbReference type="NCBI Taxonomy" id="459529"/>
    <lineage>
        <taxon>Bacteria</taxon>
        <taxon>Pseudomonadati</taxon>
        <taxon>Bacteroidota</taxon>
        <taxon>Sphingobacteriia</taxon>
        <taxon>Sphingobacteriales</taxon>
        <taxon>Sphingobacteriaceae</taxon>
        <taxon>Sphingobacterium</taxon>
    </lineage>
</organism>
<evidence type="ECO:0000256" key="1">
    <source>
        <dbReference type="SAM" id="SignalP"/>
    </source>
</evidence>
<keyword evidence="1" id="KW-0732">Signal</keyword>
<dbReference type="Proteomes" id="UP000315908">
    <property type="component" value="Unassembled WGS sequence"/>
</dbReference>
<name>A0A562MG86_9SPHI</name>
<evidence type="ECO:0000313" key="3">
    <source>
        <dbReference type="Proteomes" id="UP000315908"/>
    </source>
</evidence>
<dbReference type="RefSeq" id="WP_145328500.1">
    <property type="nucleotide sequence ID" value="NZ_VLKR01000015.1"/>
</dbReference>
<comment type="caution">
    <text evidence="2">The sequence shown here is derived from an EMBL/GenBank/DDBJ whole genome shotgun (WGS) entry which is preliminary data.</text>
</comment>